<evidence type="ECO:0000313" key="3">
    <source>
        <dbReference type="Proteomes" id="UP001175211"/>
    </source>
</evidence>
<comment type="caution">
    <text evidence="2">The sequence shown here is derived from an EMBL/GenBank/DDBJ whole genome shotgun (WGS) entry which is preliminary data.</text>
</comment>
<name>A0AA39T5G2_ARMTA</name>
<feature type="region of interest" description="Disordered" evidence="1">
    <location>
        <begin position="1"/>
        <end position="35"/>
    </location>
</feature>
<feature type="region of interest" description="Disordered" evidence="1">
    <location>
        <begin position="158"/>
        <end position="187"/>
    </location>
</feature>
<gene>
    <name evidence="2" type="ORF">EV420DRAFT_1636417</name>
</gene>
<feature type="compositionally biased region" description="Low complexity" evidence="1">
    <location>
        <begin position="1"/>
        <end position="19"/>
    </location>
</feature>
<reference evidence="2" key="1">
    <citation type="submission" date="2023-06" db="EMBL/GenBank/DDBJ databases">
        <authorList>
            <consortium name="Lawrence Berkeley National Laboratory"/>
            <person name="Ahrendt S."/>
            <person name="Sahu N."/>
            <person name="Indic B."/>
            <person name="Wong-Bajracharya J."/>
            <person name="Merenyi Z."/>
            <person name="Ke H.-M."/>
            <person name="Monk M."/>
            <person name="Kocsube S."/>
            <person name="Drula E."/>
            <person name="Lipzen A."/>
            <person name="Balint B."/>
            <person name="Henrissat B."/>
            <person name="Andreopoulos B."/>
            <person name="Martin F.M."/>
            <person name="Harder C.B."/>
            <person name="Rigling D."/>
            <person name="Ford K.L."/>
            <person name="Foster G.D."/>
            <person name="Pangilinan J."/>
            <person name="Papanicolaou A."/>
            <person name="Barry K."/>
            <person name="LaButti K."/>
            <person name="Viragh M."/>
            <person name="Koriabine M."/>
            <person name="Yan M."/>
            <person name="Riley R."/>
            <person name="Champramary S."/>
            <person name="Plett K.L."/>
            <person name="Tsai I.J."/>
            <person name="Slot J."/>
            <person name="Sipos G."/>
            <person name="Plett J."/>
            <person name="Nagy L.G."/>
            <person name="Grigoriev I.V."/>
        </authorList>
    </citation>
    <scope>NUCLEOTIDE SEQUENCE</scope>
    <source>
        <strain evidence="2">CCBAS 213</strain>
    </source>
</reference>
<sequence>MSVISLSKAVSDSSVVKSAGADKDASAPLSSSFPFLPTIKDQRAYEHNRQRVKKAADVLKMRQQKRSGSPFFKLDRGTVSEKYRTLRADDIDPLDGVFVESAHRDETPPLPKSPEVKLSDLIVRKQDRKKEPDFEVIPHIRSVIVLDDFTPDLAADEPWEHIYGESDSESGEPVSKTPSYAQVLVSN</sequence>
<proteinExistence type="predicted"/>
<evidence type="ECO:0000313" key="2">
    <source>
        <dbReference type="EMBL" id="KAK0465866.1"/>
    </source>
</evidence>
<dbReference type="EMBL" id="JAUEPS010000004">
    <property type="protein sequence ID" value="KAK0465866.1"/>
    <property type="molecule type" value="Genomic_DNA"/>
</dbReference>
<feature type="compositionally biased region" description="Low complexity" evidence="1">
    <location>
        <begin position="26"/>
        <end position="35"/>
    </location>
</feature>
<dbReference type="AlphaFoldDB" id="A0AA39T5G2"/>
<evidence type="ECO:0000256" key="1">
    <source>
        <dbReference type="SAM" id="MobiDB-lite"/>
    </source>
</evidence>
<keyword evidence="3" id="KW-1185">Reference proteome</keyword>
<dbReference type="Proteomes" id="UP001175211">
    <property type="component" value="Unassembled WGS sequence"/>
</dbReference>
<feature type="compositionally biased region" description="Polar residues" evidence="1">
    <location>
        <begin position="176"/>
        <end position="187"/>
    </location>
</feature>
<organism evidence="2 3">
    <name type="scientific">Armillaria tabescens</name>
    <name type="common">Ringless honey mushroom</name>
    <name type="synonym">Agaricus tabescens</name>
    <dbReference type="NCBI Taxonomy" id="1929756"/>
    <lineage>
        <taxon>Eukaryota</taxon>
        <taxon>Fungi</taxon>
        <taxon>Dikarya</taxon>
        <taxon>Basidiomycota</taxon>
        <taxon>Agaricomycotina</taxon>
        <taxon>Agaricomycetes</taxon>
        <taxon>Agaricomycetidae</taxon>
        <taxon>Agaricales</taxon>
        <taxon>Marasmiineae</taxon>
        <taxon>Physalacriaceae</taxon>
        <taxon>Desarmillaria</taxon>
    </lineage>
</organism>
<protein>
    <submittedName>
        <fullName evidence="2">Uncharacterized protein</fullName>
    </submittedName>
</protein>
<dbReference type="RefSeq" id="XP_060336693.1">
    <property type="nucleotide sequence ID" value="XM_060476584.1"/>
</dbReference>
<dbReference type="GeneID" id="85360132"/>
<accession>A0AA39T5G2</accession>